<evidence type="ECO:0000256" key="1">
    <source>
        <dbReference type="SAM" id="MobiDB-lite"/>
    </source>
</evidence>
<sequence>RLHRHRRPGVRVLPRAAPGRHWWQLRAARRRCDLLDAGRPRGAAVCTSPAGRCQGGDVADGLPVGPAPVPGGVGHLLVAQRGGPIQRHRGRPGGQPPALQAGQSSQARGAGSSRDLRGVGQRRVSRAAAARGGGARHPACALRCRGDLRRPPGAALGFGDARARAGPQPATCAPGGHHRWMARHCRAQRCSALRARRRAAADGTGRRCRARPLLRALAFQGG</sequence>
<name>A0ABN9Q7Q5_9DINO</name>
<evidence type="ECO:0000313" key="2">
    <source>
        <dbReference type="EMBL" id="CAK0800555.1"/>
    </source>
</evidence>
<reference evidence="2" key="1">
    <citation type="submission" date="2023-10" db="EMBL/GenBank/DDBJ databases">
        <authorList>
            <person name="Chen Y."/>
            <person name="Shah S."/>
            <person name="Dougan E. K."/>
            <person name="Thang M."/>
            <person name="Chan C."/>
        </authorList>
    </citation>
    <scope>NUCLEOTIDE SEQUENCE [LARGE SCALE GENOMIC DNA]</scope>
</reference>
<keyword evidence="3" id="KW-1185">Reference proteome</keyword>
<gene>
    <name evidence="2" type="ORF">PCOR1329_LOCUS8679</name>
</gene>
<feature type="compositionally biased region" description="Low complexity" evidence="1">
    <location>
        <begin position="100"/>
        <end position="130"/>
    </location>
</feature>
<protein>
    <submittedName>
        <fullName evidence="2">Uncharacterized protein</fullName>
    </submittedName>
</protein>
<organism evidence="2 3">
    <name type="scientific">Prorocentrum cordatum</name>
    <dbReference type="NCBI Taxonomy" id="2364126"/>
    <lineage>
        <taxon>Eukaryota</taxon>
        <taxon>Sar</taxon>
        <taxon>Alveolata</taxon>
        <taxon>Dinophyceae</taxon>
        <taxon>Prorocentrales</taxon>
        <taxon>Prorocentraceae</taxon>
        <taxon>Prorocentrum</taxon>
    </lineage>
</organism>
<feature type="non-terminal residue" evidence="2">
    <location>
        <position position="1"/>
    </location>
</feature>
<feature type="non-terminal residue" evidence="2">
    <location>
        <position position="222"/>
    </location>
</feature>
<evidence type="ECO:0000313" key="3">
    <source>
        <dbReference type="Proteomes" id="UP001189429"/>
    </source>
</evidence>
<dbReference type="EMBL" id="CAUYUJ010002392">
    <property type="protein sequence ID" value="CAK0800555.1"/>
    <property type="molecule type" value="Genomic_DNA"/>
</dbReference>
<proteinExistence type="predicted"/>
<comment type="caution">
    <text evidence="2">The sequence shown here is derived from an EMBL/GenBank/DDBJ whole genome shotgun (WGS) entry which is preliminary data.</text>
</comment>
<accession>A0ABN9Q7Q5</accession>
<dbReference type="Proteomes" id="UP001189429">
    <property type="component" value="Unassembled WGS sequence"/>
</dbReference>
<feature type="region of interest" description="Disordered" evidence="1">
    <location>
        <begin position="84"/>
        <end position="132"/>
    </location>
</feature>